<dbReference type="InterPro" id="IPR017937">
    <property type="entry name" value="Thioredoxin_CS"/>
</dbReference>
<dbReference type="InterPro" id="IPR036249">
    <property type="entry name" value="Thioredoxin-like_sf"/>
</dbReference>
<dbReference type="CDD" id="cd02966">
    <property type="entry name" value="TlpA_like_family"/>
    <property type="match status" value="1"/>
</dbReference>
<dbReference type="RefSeq" id="WP_214297436.1">
    <property type="nucleotide sequence ID" value="NZ_JAHDYS010000005.1"/>
</dbReference>
<name>A0ABS5U7D3_9BACT</name>
<evidence type="ECO:0000256" key="2">
    <source>
        <dbReference type="ARBA" id="ARBA00022748"/>
    </source>
</evidence>
<evidence type="ECO:0000256" key="4">
    <source>
        <dbReference type="ARBA" id="ARBA00023284"/>
    </source>
</evidence>
<organism evidence="7 8">
    <name type="scientific">Pelotalea chapellei</name>
    <dbReference type="NCBI Taxonomy" id="44671"/>
    <lineage>
        <taxon>Bacteria</taxon>
        <taxon>Pseudomonadati</taxon>
        <taxon>Thermodesulfobacteriota</taxon>
        <taxon>Desulfuromonadia</taxon>
        <taxon>Geobacterales</taxon>
        <taxon>Geobacteraceae</taxon>
        <taxon>Pelotalea</taxon>
    </lineage>
</organism>
<keyword evidence="4" id="KW-0676">Redox-active center</keyword>
<keyword evidence="3" id="KW-1015">Disulfide bond</keyword>
<proteinExistence type="predicted"/>
<sequence>MKKLTCLIMLMLVIFASACERNSNKIQSNAGEAIEQKTAPDITVTALDGTALKLSSLKGKVVLLNFWATWCPPCREEIPSMMKLNSAMSGKPFQMLAVSIDEGGKPALEEFFKSTGFTLPTYMDQANAAGKIYGITGVPESFLIDKKGIIVKKIIGPVEWDSPEVKAFIEELLK</sequence>
<dbReference type="Proteomes" id="UP000784128">
    <property type="component" value="Unassembled WGS sequence"/>
</dbReference>
<keyword evidence="8" id="KW-1185">Reference proteome</keyword>
<dbReference type="EMBL" id="JAHDYS010000005">
    <property type="protein sequence ID" value="MBT1071572.1"/>
    <property type="molecule type" value="Genomic_DNA"/>
</dbReference>
<dbReference type="SUPFAM" id="SSF52833">
    <property type="entry name" value="Thioredoxin-like"/>
    <property type="match status" value="1"/>
</dbReference>
<feature type="chain" id="PRO_5046347221" evidence="5">
    <location>
        <begin position="19"/>
        <end position="174"/>
    </location>
</feature>
<evidence type="ECO:0000313" key="7">
    <source>
        <dbReference type="EMBL" id="MBT1071572.1"/>
    </source>
</evidence>
<dbReference type="PANTHER" id="PTHR42852">
    <property type="entry name" value="THIOL:DISULFIDE INTERCHANGE PROTEIN DSBE"/>
    <property type="match status" value="1"/>
</dbReference>
<evidence type="ECO:0000259" key="6">
    <source>
        <dbReference type="PROSITE" id="PS51352"/>
    </source>
</evidence>
<dbReference type="InterPro" id="IPR013766">
    <property type="entry name" value="Thioredoxin_domain"/>
</dbReference>
<protein>
    <submittedName>
        <fullName evidence="7">Redoxin family protein</fullName>
    </submittedName>
</protein>
<accession>A0ABS5U7D3</accession>
<feature type="signal peptide" evidence="5">
    <location>
        <begin position="1"/>
        <end position="18"/>
    </location>
</feature>
<keyword evidence="2" id="KW-0201">Cytochrome c-type biogenesis</keyword>
<dbReference type="Pfam" id="PF08534">
    <property type="entry name" value="Redoxin"/>
    <property type="match status" value="1"/>
</dbReference>
<evidence type="ECO:0000256" key="5">
    <source>
        <dbReference type="SAM" id="SignalP"/>
    </source>
</evidence>
<evidence type="ECO:0000313" key="8">
    <source>
        <dbReference type="Proteomes" id="UP000784128"/>
    </source>
</evidence>
<dbReference type="Gene3D" id="3.40.30.10">
    <property type="entry name" value="Glutaredoxin"/>
    <property type="match status" value="1"/>
</dbReference>
<comment type="caution">
    <text evidence="7">The sequence shown here is derived from an EMBL/GenBank/DDBJ whole genome shotgun (WGS) entry which is preliminary data.</text>
</comment>
<evidence type="ECO:0000256" key="1">
    <source>
        <dbReference type="ARBA" id="ARBA00004196"/>
    </source>
</evidence>
<dbReference type="InterPro" id="IPR050553">
    <property type="entry name" value="Thioredoxin_ResA/DsbE_sf"/>
</dbReference>
<feature type="domain" description="Thioredoxin" evidence="6">
    <location>
        <begin position="33"/>
        <end position="174"/>
    </location>
</feature>
<dbReference type="InterPro" id="IPR013740">
    <property type="entry name" value="Redoxin"/>
</dbReference>
<evidence type="ECO:0000256" key="3">
    <source>
        <dbReference type="ARBA" id="ARBA00023157"/>
    </source>
</evidence>
<keyword evidence="5" id="KW-0732">Signal</keyword>
<dbReference type="PROSITE" id="PS51352">
    <property type="entry name" value="THIOREDOXIN_2"/>
    <property type="match status" value="1"/>
</dbReference>
<dbReference type="PANTHER" id="PTHR42852:SF6">
    <property type="entry name" value="THIOL:DISULFIDE INTERCHANGE PROTEIN DSBE"/>
    <property type="match status" value="1"/>
</dbReference>
<dbReference type="PROSITE" id="PS00194">
    <property type="entry name" value="THIOREDOXIN_1"/>
    <property type="match status" value="1"/>
</dbReference>
<dbReference type="PROSITE" id="PS51257">
    <property type="entry name" value="PROKAR_LIPOPROTEIN"/>
    <property type="match status" value="1"/>
</dbReference>
<reference evidence="7 8" key="1">
    <citation type="submission" date="2021-05" db="EMBL/GenBank/DDBJ databases">
        <title>The draft genome of Geobacter chapellei DSM 13688.</title>
        <authorList>
            <person name="Xu Z."/>
            <person name="Masuda Y."/>
            <person name="Itoh H."/>
            <person name="Senoo K."/>
        </authorList>
    </citation>
    <scope>NUCLEOTIDE SEQUENCE [LARGE SCALE GENOMIC DNA]</scope>
    <source>
        <strain evidence="7 8">DSM 13688</strain>
    </source>
</reference>
<comment type="subcellular location">
    <subcellularLocation>
        <location evidence="1">Cell envelope</location>
    </subcellularLocation>
</comment>
<gene>
    <name evidence="7" type="ORF">KJB30_07245</name>
</gene>